<evidence type="ECO:0000313" key="1">
    <source>
        <dbReference type="EMBL" id="EOY12518.1"/>
    </source>
</evidence>
<keyword evidence="2" id="KW-1185">Reference proteome</keyword>
<dbReference type="InParanoid" id="A0A061F6L0"/>
<evidence type="ECO:0000313" key="2">
    <source>
        <dbReference type="Proteomes" id="UP000026915"/>
    </source>
</evidence>
<dbReference type="EMBL" id="CM001885">
    <property type="protein sequence ID" value="EOY12518.1"/>
    <property type="molecule type" value="Genomic_DNA"/>
</dbReference>
<dbReference type="HOGENOM" id="CLU_2125582_0_0_1"/>
<dbReference type="Proteomes" id="UP000026915">
    <property type="component" value="Chromosome 7"/>
</dbReference>
<dbReference type="Gramene" id="EOY12518">
    <property type="protein sequence ID" value="EOY12518"/>
    <property type="gene ID" value="TCM_031043"/>
</dbReference>
<dbReference type="SUPFAM" id="SSF51182">
    <property type="entry name" value="RmlC-like cupins"/>
    <property type="match status" value="1"/>
</dbReference>
<accession>A0A061F6L0</accession>
<proteinExistence type="predicted"/>
<organism evidence="1 2">
    <name type="scientific">Theobroma cacao</name>
    <name type="common">Cacao</name>
    <name type="synonym">Cocoa</name>
    <dbReference type="NCBI Taxonomy" id="3641"/>
    <lineage>
        <taxon>Eukaryota</taxon>
        <taxon>Viridiplantae</taxon>
        <taxon>Streptophyta</taxon>
        <taxon>Embryophyta</taxon>
        <taxon>Tracheophyta</taxon>
        <taxon>Spermatophyta</taxon>
        <taxon>Magnoliopsida</taxon>
        <taxon>eudicotyledons</taxon>
        <taxon>Gunneridae</taxon>
        <taxon>Pentapetalae</taxon>
        <taxon>rosids</taxon>
        <taxon>malvids</taxon>
        <taxon>Malvales</taxon>
        <taxon>Malvaceae</taxon>
        <taxon>Byttnerioideae</taxon>
        <taxon>Theobroma</taxon>
    </lineage>
</organism>
<dbReference type="InterPro" id="IPR011051">
    <property type="entry name" value="RmlC_Cupin_sf"/>
</dbReference>
<reference evidence="1 2" key="1">
    <citation type="journal article" date="2013" name="Genome Biol.">
        <title>The genome sequence of the most widely cultivated cacao type and its use to identify candidate genes regulating pod color.</title>
        <authorList>
            <person name="Motamayor J.C."/>
            <person name="Mockaitis K."/>
            <person name="Schmutz J."/>
            <person name="Haiminen N."/>
            <person name="Iii D.L."/>
            <person name="Cornejo O."/>
            <person name="Findley S.D."/>
            <person name="Zheng P."/>
            <person name="Utro F."/>
            <person name="Royaert S."/>
            <person name="Saski C."/>
            <person name="Jenkins J."/>
            <person name="Podicheti R."/>
            <person name="Zhao M."/>
            <person name="Scheffler B.E."/>
            <person name="Stack J.C."/>
            <person name="Feltus F.A."/>
            <person name="Mustiga G.M."/>
            <person name="Amores F."/>
            <person name="Phillips W."/>
            <person name="Marelli J.P."/>
            <person name="May G.D."/>
            <person name="Shapiro H."/>
            <person name="Ma J."/>
            <person name="Bustamante C.D."/>
            <person name="Schnell R.J."/>
            <person name="Main D."/>
            <person name="Gilbert D."/>
            <person name="Parida L."/>
            <person name="Kuhn D.N."/>
        </authorList>
    </citation>
    <scope>NUCLEOTIDE SEQUENCE [LARGE SCALE GENOMIC DNA]</scope>
    <source>
        <strain evidence="2">cv. Matina 1-6</strain>
    </source>
</reference>
<name>A0A061F6L0_THECC</name>
<dbReference type="AlphaFoldDB" id="A0A061F6L0"/>
<protein>
    <submittedName>
        <fullName evidence="1">Uncharacterized protein</fullName>
    </submittedName>
</protein>
<sequence length="114" mass="12842">MERQLLRKKMGKTIYHEFEIDRLRLTSWEEKDAGWLSTKCYGKGWDLRGRLVRYQHNPSSDQPAMAVSAFGSANVGTVSIPSTVFATGNDDDVLAKGFKTHFATIQKIKAADTF</sequence>
<gene>
    <name evidence="1" type="ORF">TCM_031043</name>
</gene>
<dbReference type="Gene3D" id="2.60.120.10">
    <property type="entry name" value="Jelly Rolls"/>
    <property type="match status" value="1"/>
</dbReference>
<dbReference type="InterPro" id="IPR014710">
    <property type="entry name" value="RmlC-like_jellyroll"/>
</dbReference>